<evidence type="ECO:0000313" key="2">
    <source>
        <dbReference type="Proteomes" id="UP000176322"/>
    </source>
</evidence>
<dbReference type="STRING" id="1798475.A2837_02175"/>
<dbReference type="Proteomes" id="UP000176322">
    <property type="component" value="Unassembled WGS sequence"/>
</dbReference>
<protein>
    <submittedName>
        <fullName evidence="1">Uncharacterized protein</fullName>
    </submittedName>
</protein>
<reference evidence="1 2" key="1">
    <citation type="journal article" date="2016" name="Nat. Commun.">
        <title>Thousands of microbial genomes shed light on interconnected biogeochemical processes in an aquifer system.</title>
        <authorList>
            <person name="Anantharaman K."/>
            <person name="Brown C.T."/>
            <person name="Hug L.A."/>
            <person name="Sharon I."/>
            <person name="Castelle C.J."/>
            <person name="Probst A.J."/>
            <person name="Thomas B.C."/>
            <person name="Singh A."/>
            <person name="Wilkins M.J."/>
            <person name="Karaoz U."/>
            <person name="Brodie E.L."/>
            <person name="Williams K.H."/>
            <person name="Hubbard S.S."/>
            <person name="Banfield J.F."/>
        </authorList>
    </citation>
    <scope>NUCLEOTIDE SEQUENCE [LARGE SCALE GENOMIC DNA]</scope>
</reference>
<accession>A0A1F6BYK6</accession>
<comment type="caution">
    <text evidence="1">The sequence shown here is derived from an EMBL/GenBank/DDBJ whole genome shotgun (WGS) entry which is preliminary data.</text>
</comment>
<proteinExistence type="predicted"/>
<sequence length="96" mass="11099">MKVLVQDWKTPEGRLRTSISKDQEQLDETVKRLAPRLDSEGEVQNWDKAVTPEEGSWEIEIPEDSIFVEMVGFRTVFLEPDEMDVLYSALENRSNA</sequence>
<dbReference type="EMBL" id="MFKO01000002">
    <property type="protein sequence ID" value="OGG41991.1"/>
    <property type="molecule type" value="Genomic_DNA"/>
</dbReference>
<evidence type="ECO:0000313" key="1">
    <source>
        <dbReference type="EMBL" id="OGG41991.1"/>
    </source>
</evidence>
<dbReference type="AlphaFoldDB" id="A0A1F6BYK6"/>
<organism evidence="1 2">
    <name type="scientific">Candidatus Kaiserbacteria bacterium RIFCSPHIGHO2_01_FULL_46_22</name>
    <dbReference type="NCBI Taxonomy" id="1798475"/>
    <lineage>
        <taxon>Bacteria</taxon>
        <taxon>Candidatus Kaiseribacteriota</taxon>
    </lineage>
</organism>
<gene>
    <name evidence="1" type="ORF">A2837_02175</name>
</gene>
<name>A0A1F6BYK6_9BACT</name>